<dbReference type="PANTHER" id="PTHR21600">
    <property type="entry name" value="MITOCHONDRIAL RNA PSEUDOURIDINE SYNTHASE"/>
    <property type="match status" value="1"/>
</dbReference>
<dbReference type="InterPro" id="IPR006225">
    <property type="entry name" value="PsdUridine_synth_RluC/D"/>
</dbReference>
<dbReference type="CDD" id="cd02869">
    <property type="entry name" value="PseudoU_synth_RluA_like"/>
    <property type="match status" value="1"/>
</dbReference>
<evidence type="ECO:0000313" key="7">
    <source>
        <dbReference type="Proteomes" id="UP000824099"/>
    </source>
</evidence>
<proteinExistence type="inferred from homology"/>
<reference evidence="6" key="1">
    <citation type="submission" date="2020-10" db="EMBL/GenBank/DDBJ databases">
        <authorList>
            <person name="Gilroy R."/>
        </authorList>
    </citation>
    <scope>NUCLEOTIDE SEQUENCE</scope>
    <source>
        <strain evidence="6">CHK160-1198</strain>
    </source>
</reference>
<keyword evidence="4" id="KW-0413">Isomerase</keyword>
<dbReference type="Proteomes" id="UP000824099">
    <property type="component" value="Unassembled WGS sequence"/>
</dbReference>
<feature type="active site" evidence="3">
    <location>
        <position position="138"/>
    </location>
</feature>
<evidence type="ECO:0000256" key="1">
    <source>
        <dbReference type="ARBA" id="ARBA00000073"/>
    </source>
</evidence>
<evidence type="ECO:0000259" key="5">
    <source>
        <dbReference type="Pfam" id="PF00849"/>
    </source>
</evidence>
<dbReference type="Gene3D" id="3.30.2350.10">
    <property type="entry name" value="Pseudouridine synthase"/>
    <property type="match status" value="1"/>
</dbReference>
<comment type="function">
    <text evidence="4">Responsible for synthesis of pseudouridine from uracil.</text>
</comment>
<reference evidence="6" key="2">
    <citation type="journal article" date="2021" name="PeerJ">
        <title>Extensive microbial diversity within the chicken gut microbiome revealed by metagenomics and culture.</title>
        <authorList>
            <person name="Gilroy R."/>
            <person name="Ravi A."/>
            <person name="Getino M."/>
            <person name="Pursley I."/>
            <person name="Horton D.L."/>
            <person name="Alikhan N.F."/>
            <person name="Baker D."/>
            <person name="Gharbi K."/>
            <person name="Hall N."/>
            <person name="Watson M."/>
            <person name="Adriaenssens E.M."/>
            <person name="Foster-Nyarko E."/>
            <person name="Jarju S."/>
            <person name="Secka A."/>
            <person name="Antonio M."/>
            <person name="Oren A."/>
            <person name="Chaudhuri R.R."/>
            <person name="La Ragione R."/>
            <person name="Hildebrand F."/>
            <person name="Pallen M.J."/>
        </authorList>
    </citation>
    <scope>NUCLEOTIDE SEQUENCE</scope>
    <source>
        <strain evidence="6">CHK160-1198</strain>
    </source>
</reference>
<feature type="domain" description="Pseudouridine synthase RsuA/RluA-like" evidence="5">
    <location>
        <begin position="91"/>
        <end position="240"/>
    </location>
</feature>
<protein>
    <recommendedName>
        <fullName evidence="4">Pseudouridine synthase</fullName>
        <ecNumber evidence="4">5.4.99.-</ecNumber>
    </recommendedName>
</protein>
<name>A0A9D1SL14_9FIRM</name>
<dbReference type="GO" id="GO:0000455">
    <property type="term" value="P:enzyme-directed rRNA pseudouridine synthesis"/>
    <property type="evidence" value="ECO:0007669"/>
    <property type="project" value="TreeGrafter"/>
</dbReference>
<dbReference type="InterPro" id="IPR006224">
    <property type="entry name" value="PsdUridine_synth_RluA-like_CS"/>
</dbReference>
<dbReference type="AlphaFoldDB" id="A0A9D1SL14"/>
<evidence type="ECO:0000256" key="3">
    <source>
        <dbReference type="PIRSR" id="PIRSR606225-1"/>
    </source>
</evidence>
<dbReference type="GO" id="GO:0009982">
    <property type="term" value="F:pseudouridine synthase activity"/>
    <property type="evidence" value="ECO:0007669"/>
    <property type="project" value="InterPro"/>
</dbReference>
<organism evidence="6 7">
    <name type="scientific">Candidatus Avacidaminococcus intestinavium</name>
    <dbReference type="NCBI Taxonomy" id="2840684"/>
    <lineage>
        <taxon>Bacteria</taxon>
        <taxon>Bacillati</taxon>
        <taxon>Bacillota</taxon>
        <taxon>Negativicutes</taxon>
        <taxon>Acidaminococcales</taxon>
        <taxon>Acidaminococcaceae</taxon>
        <taxon>Acidaminococcaceae incertae sedis</taxon>
        <taxon>Candidatus Avacidaminococcus</taxon>
    </lineage>
</organism>
<dbReference type="GO" id="GO:0140098">
    <property type="term" value="F:catalytic activity, acting on RNA"/>
    <property type="evidence" value="ECO:0007669"/>
    <property type="project" value="UniProtKB-ARBA"/>
</dbReference>
<comment type="catalytic activity">
    <reaction evidence="1 4">
        <text>a uridine in RNA = a pseudouridine in RNA</text>
        <dbReference type="Rhea" id="RHEA:48348"/>
        <dbReference type="Rhea" id="RHEA-COMP:12068"/>
        <dbReference type="Rhea" id="RHEA-COMP:12069"/>
        <dbReference type="ChEBI" id="CHEBI:65314"/>
        <dbReference type="ChEBI" id="CHEBI:65315"/>
    </reaction>
</comment>
<dbReference type="EC" id="5.4.99.-" evidence="4"/>
<dbReference type="NCBIfam" id="TIGR00005">
    <property type="entry name" value="rluA_subfam"/>
    <property type="match status" value="1"/>
</dbReference>
<dbReference type="Pfam" id="PF00849">
    <property type="entry name" value="PseudoU_synth_2"/>
    <property type="match status" value="1"/>
</dbReference>
<accession>A0A9D1SL14</accession>
<dbReference type="EMBL" id="DVNI01000014">
    <property type="protein sequence ID" value="HIU63593.1"/>
    <property type="molecule type" value="Genomic_DNA"/>
</dbReference>
<dbReference type="PANTHER" id="PTHR21600:SF35">
    <property type="entry name" value="PSEUDOURIDINE SYNTHASE"/>
    <property type="match status" value="1"/>
</dbReference>
<gene>
    <name evidence="6" type="ORF">IAB06_00945</name>
</gene>
<evidence type="ECO:0000313" key="6">
    <source>
        <dbReference type="EMBL" id="HIU63593.1"/>
    </source>
</evidence>
<dbReference type="SUPFAM" id="SSF55120">
    <property type="entry name" value="Pseudouridine synthase"/>
    <property type="match status" value="1"/>
</dbReference>
<dbReference type="InterPro" id="IPR020103">
    <property type="entry name" value="PsdUridine_synth_cat_dom_sf"/>
</dbReference>
<comment type="similarity">
    <text evidence="2 4">Belongs to the pseudouridine synthase RluA family.</text>
</comment>
<comment type="caution">
    <text evidence="6">The sequence shown here is derived from an EMBL/GenBank/DDBJ whole genome shotgun (WGS) entry which is preliminary data.</text>
</comment>
<dbReference type="InterPro" id="IPR006145">
    <property type="entry name" value="PsdUridine_synth_RsuA/RluA"/>
</dbReference>
<evidence type="ECO:0000256" key="2">
    <source>
        <dbReference type="ARBA" id="ARBA00010876"/>
    </source>
</evidence>
<dbReference type="GO" id="GO:0003723">
    <property type="term" value="F:RNA binding"/>
    <property type="evidence" value="ECO:0007669"/>
    <property type="project" value="InterPro"/>
</dbReference>
<dbReference type="InterPro" id="IPR050188">
    <property type="entry name" value="RluA_PseudoU_synthase"/>
</dbReference>
<sequence length="297" mass="33645">MKTPLNTNIYSFTLPSDNLPCSIRQLLVKKGFSLTNWRKLKKDATFFINEQPVTANDRLNAGDHLKIIVSPPTSTVQPERGPLVVIFEDDYLLVVNKPPGILVHPTGANTNGTLINWLAYYYQQHKIISAFHPIYRLDRNTSGLIIFAKQPFVQHLLSGNAIRKEYLALLNGVLPQTVGIIDAPIARKTGSIIERCIDFANGKPAQTLYKVLRIYPKQLSLVRFILLTGRTHQIRVHAAHLNCPLLHDTLYGEPGPQARQALHCHRISFIHPITKKQLRFFSPLPQDLLNFILNFPK</sequence>
<dbReference type="PROSITE" id="PS01129">
    <property type="entry name" value="PSI_RLU"/>
    <property type="match status" value="1"/>
</dbReference>
<evidence type="ECO:0000256" key="4">
    <source>
        <dbReference type="RuleBase" id="RU362028"/>
    </source>
</evidence>